<dbReference type="GO" id="GO:0030151">
    <property type="term" value="F:molybdenum ion binding"/>
    <property type="evidence" value="ECO:0007669"/>
    <property type="project" value="InterPro"/>
</dbReference>
<dbReference type="Pfam" id="PF03473">
    <property type="entry name" value="MOSC"/>
    <property type="match status" value="1"/>
</dbReference>
<evidence type="ECO:0000313" key="4">
    <source>
        <dbReference type="Proteomes" id="UP000800035"/>
    </source>
</evidence>
<dbReference type="GO" id="GO:0003824">
    <property type="term" value="F:catalytic activity"/>
    <property type="evidence" value="ECO:0007669"/>
    <property type="project" value="InterPro"/>
</dbReference>
<dbReference type="InterPro" id="IPR005302">
    <property type="entry name" value="MoCF_Sase_C"/>
</dbReference>
<dbReference type="PANTHER" id="PTHR14237:SF19">
    <property type="entry name" value="MITOCHONDRIAL AMIDOXIME REDUCING COMPONENT 1"/>
    <property type="match status" value="1"/>
</dbReference>
<dbReference type="PANTHER" id="PTHR14237">
    <property type="entry name" value="MOLYBDOPTERIN COFACTOR SULFURASE MOSC"/>
    <property type="match status" value="1"/>
</dbReference>
<evidence type="ECO:0000256" key="1">
    <source>
        <dbReference type="SAM" id="Phobius"/>
    </source>
</evidence>
<organism evidence="3 4">
    <name type="scientific">Byssothecium circinans</name>
    <dbReference type="NCBI Taxonomy" id="147558"/>
    <lineage>
        <taxon>Eukaryota</taxon>
        <taxon>Fungi</taxon>
        <taxon>Dikarya</taxon>
        <taxon>Ascomycota</taxon>
        <taxon>Pezizomycotina</taxon>
        <taxon>Dothideomycetes</taxon>
        <taxon>Pleosporomycetidae</taxon>
        <taxon>Pleosporales</taxon>
        <taxon>Massarineae</taxon>
        <taxon>Massarinaceae</taxon>
        <taxon>Byssothecium</taxon>
    </lineage>
</organism>
<dbReference type="InterPro" id="IPR005303">
    <property type="entry name" value="MOCOS_middle"/>
</dbReference>
<keyword evidence="4" id="KW-1185">Reference proteome</keyword>
<proteinExistence type="predicted"/>
<evidence type="ECO:0000259" key="2">
    <source>
        <dbReference type="PROSITE" id="PS51340"/>
    </source>
</evidence>
<keyword evidence="1" id="KW-0472">Membrane</keyword>
<keyword evidence="1" id="KW-0812">Transmembrane</keyword>
<sequence length="358" mass="40270">MVHDNLSKGAIVLTAFFLPIVTYLYFTRSQARIQKKKDAGPLPPPTEITNIFIHPIKSCHGLTVKKAKLLPTGLDLDRQWMWVTYPNYEFLTIRNLSNMTLIRPSYDAESDAIIVTAPAPGSIDEKLQFNIPAHPSPSWLAENTEMVAVNIWGKSTSAHAYSTSLTGPFNDFFGKEVRLVYKSPFSDSPRALASNGALDILGREASTCFPDLMPILVGCESSIDELNTRLKAAEDITIDVRRFRPNILVRGNKPWDEDRWKTLRITPKSGSTETPLVLDVTQRCARCQVPNVDPETAEKHKKEPWNTLMKYRRIDEGIRYKPCFGMLCVPRGEGGMIEVGMKLEVTEVTGDHRYIVGF</sequence>
<dbReference type="EMBL" id="ML976990">
    <property type="protein sequence ID" value="KAF1956942.1"/>
    <property type="molecule type" value="Genomic_DNA"/>
</dbReference>
<dbReference type="InterPro" id="IPR011037">
    <property type="entry name" value="Pyrv_Knase-like_insert_dom_sf"/>
</dbReference>
<protein>
    <submittedName>
        <fullName evidence="3">MOSC-domain-containing protein</fullName>
    </submittedName>
</protein>
<dbReference type="AlphaFoldDB" id="A0A6A5TZ89"/>
<accession>A0A6A5TZ89</accession>
<name>A0A6A5TZ89_9PLEO</name>
<dbReference type="PROSITE" id="PS51340">
    <property type="entry name" value="MOSC"/>
    <property type="match status" value="1"/>
</dbReference>
<reference evidence="3" key="1">
    <citation type="journal article" date="2020" name="Stud. Mycol.">
        <title>101 Dothideomycetes genomes: a test case for predicting lifestyles and emergence of pathogens.</title>
        <authorList>
            <person name="Haridas S."/>
            <person name="Albert R."/>
            <person name="Binder M."/>
            <person name="Bloem J."/>
            <person name="Labutti K."/>
            <person name="Salamov A."/>
            <person name="Andreopoulos B."/>
            <person name="Baker S."/>
            <person name="Barry K."/>
            <person name="Bills G."/>
            <person name="Bluhm B."/>
            <person name="Cannon C."/>
            <person name="Castanera R."/>
            <person name="Culley D."/>
            <person name="Daum C."/>
            <person name="Ezra D."/>
            <person name="Gonzalez J."/>
            <person name="Henrissat B."/>
            <person name="Kuo A."/>
            <person name="Liang C."/>
            <person name="Lipzen A."/>
            <person name="Lutzoni F."/>
            <person name="Magnuson J."/>
            <person name="Mondo S."/>
            <person name="Nolan M."/>
            <person name="Ohm R."/>
            <person name="Pangilinan J."/>
            <person name="Park H.-J."/>
            <person name="Ramirez L."/>
            <person name="Alfaro M."/>
            <person name="Sun H."/>
            <person name="Tritt A."/>
            <person name="Yoshinaga Y."/>
            <person name="Zwiers L.-H."/>
            <person name="Turgeon B."/>
            <person name="Goodwin S."/>
            <person name="Spatafora J."/>
            <person name="Crous P."/>
            <person name="Grigoriev I."/>
        </authorList>
    </citation>
    <scope>NUCLEOTIDE SEQUENCE</scope>
    <source>
        <strain evidence="3">CBS 675.92</strain>
    </source>
</reference>
<dbReference type="SUPFAM" id="SSF50800">
    <property type="entry name" value="PK beta-barrel domain-like"/>
    <property type="match status" value="1"/>
</dbReference>
<dbReference type="GO" id="GO:0030170">
    <property type="term" value="F:pyridoxal phosphate binding"/>
    <property type="evidence" value="ECO:0007669"/>
    <property type="project" value="InterPro"/>
</dbReference>
<evidence type="ECO:0000313" key="3">
    <source>
        <dbReference type="EMBL" id="KAF1956942.1"/>
    </source>
</evidence>
<feature type="transmembrane region" description="Helical" evidence="1">
    <location>
        <begin position="6"/>
        <end position="26"/>
    </location>
</feature>
<dbReference type="Pfam" id="PF03476">
    <property type="entry name" value="MOSC_N"/>
    <property type="match status" value="1"/>
</dbReference>
<dbReference type="OrthoDB" id="17255at2759"/>
<gene>
    <name evidence="3" type="ORF">CC80DRAFT_491809</name>
</gene>
<feature type="domain" description="MOSC" evidence="2">
    <location>
        <begin position="190"/>
        <end position="346"/>
    </location>
</feature>
<keyword evidence="1" id="KW-1133">Transmembrane helix</keyword>
<dbReference type="SUPFAM" id="SSF141673">
    <property type="entry name" value="MOSC N-terminal domain-like"/>
    <property type="match status" value="1"/>
</dbReference>
<dbReference type="Proteomes" id="UP000800035">
    <property type="component" value="Unassembled WGS sequence"/>
</dbReference>